<feature type="compositionally biased region" description="Low complexity" evidence="1">
    <location>
        <begin position="24"/>
        <end position="33"/>
    </location>
</feature>
<name>A0A091CN75_FUKDA</name>
<reference evidence="2 3" key="1">
    <citation type="submission" date="2013-11" db="EMBL/GenBank/DDBJ databases">
        <title>The Damaraland mole rat (Fukomys damarensis) genome and evolution of African mole rats.</title>
        <authorList>
            <person name="Gladyshev V.N."/>
            <person name="Fang X."/>
        </authorList>
    </citation>
    <scope>NUCLEOTIDE SEQUENCE [LARGE SCALE GENOMIC DNA]</scope>
    <source>
        <tissue evidence="2">Liver</tissue>
    </source>
</reference>
<feature type="region of interest" description="Disordered" evidence="1">
    <location>
        <begin position="122"/>
        <end position="145"/>
    </location>
</feature>
<dbReference type="Proteomes" id="UP000028990">
    <property type="component" value="Unassembled WGS sequence"/>
</dbReference>
<evidence type="ECO:0000313" key="3">
    <source>
        <dbReference type="Proteomes" id="UP000028990"/>
    </source>
</evidence>
<accession>A0A091CN75</accession>
<organism evidence="2 3">
    <name type="scientific">Fukomys damarensis</name>
    <name type="common">Damaraland mole rat</name>
    <name type="synonym">Cryptomys damarensis</name>
    <dbReference type="NCBI Taxonomy" id="885580"/>
    <lineage>
        <taxon>Eukaryota</taxon>
        <taxon>Metazoa</taxon>
        <taxon>Chordata</taxon>
        <taxon>Craniata</taxon>
        <taxon>Vertebrata</taxon>
        <taxon>Euteleostomi</taxon>
        <taxon>Mammalia</taxon>
        <taxon>Eutheria</taxon>
        <taxon>Euarchontoglires</taxon>
        <taxon>Glires</taxon>
        <taxon>Rodentia</taxon>
        <taxon>Hystricomorpha</taxon>
        <taxon>Bathyergidae</taxon>
        <taxon>Fukomys</taxon>
    </lineage>
</organism>
<dbReference type="EMBL" id="KN125273">
    <property type="protein sequence ID" value="KFO18948.1"/>
    <property type="molecule type" value="Genomic_DNA"/>
</dbReference>
<protein>
    <submittedName>
        <fullName evidence="2">Uncharacterized protein</fullName>
    </submittedName>
</protein>
<feature type="region of interest" description="Disordered" evidence="1">
    <location>
        <begin position="1"/>
        <end position="88"/>
    </location>
</feature>
<sequence>MSRVGEAGLGACGRPLSSPVPTRSSLSESGVSSGPPRALGSSGAEDTCPSADTGECPHVGLQWTAQGRAERQTGRRQGRLPPGGPGWRKPVLQAAVLSEPAVHTQQGGMQGSERTASTDAFRCSLGGEPLTGAGRVSVRAARDSR</sequence>
<evidence type="ECO:0000256" key="1">
    <source>
        <dbReference type="SAM" id="MobiDB-lite"/>
    </source>
</evidence>
<proteinExistence type="predicted"/>
<dbReference type="AlphaFoldDB" id="A0A091CN75"/>
<keyword evidence="3" id="KW-1185">Reference proteome</keyword>
<evidence type="ECO:0000313" key="2">
    <source>
        <dbReference type="EMBL" id="KFO18948.1"/>
    </source>
</evidence>
<gene>
    <name evidence="2" type="ORF">H920_19682</name>
</gene>